<dbReference type="Gene3D" id="1.20.1740.10">
    <property type="entry name" value="Amino acid/polyamine transporter I"/>
    <property type="match status" value="1"/>
</dbReference>
<dbReference type="FunFam" id="1.20.1740.10:FF:000001">
    <property type="entry name" value="Amino acid permease"/>
    <property type="match status" value="1"/>
</dbReference>
<comment type="caution">
    <text evidence="9">The sequence shown here is derived from an EMBL/GenBank/DDBJ whole genome shotgun (WGS) entry which is preliminary data.</text>
</comment>
<organism evidence="9 10">
    <name type="scientific">Mortierella isabellina</name>
    <name type="common">Filamentous fungus</name>
    <name type="synonym">Umbelopsis isabellina</name>
    <dbReference type="NCBI Taxonomy" id="91625"/>
    <lineage>
        <taxon>Eukaryota</taxon>
        <taxon>Fungi</taxon>
        <taxon>Fungi incertae sedis</taxon>
        <taxon>Mucoromycota</taxon>
        <taxon>Mucoromycotina</taxon>
        <taxon>Umbelopsidomycetes</taxon>
        <taxon>Umbelopsidales</taxon>
        <taxon>Umbelopsidaceae</taxon>
        <taxon>Umbelopsis</taxon>
    </lineage>
</organism>
<dbReference type="EMBL" id="JAEPQZ010000006">
    <property type="protein sequence ID" value="KAG2180140.1"/>
    <property type="molecule type" value="Genomic_DNA"/>
</dbReference>
<evidence type="ECO:0000256" key="3">
    <source>
        <dbReference type="ARBA" id="ARBA00022692"/>
    </source>
</evidence>
<feature type="transmembrane region" description="Helical" evidence="7">
    <location>
        <begin position="260"/>
        <end position="280"/>
    </location>
</feature>
<feature type="transmembrane region" description="Helical" evidence="7">
    <location>
        <begin position="194"/>
        <end position="214"/>
    </location>
</feature>
<reference evidence="9" key="1">
    <citation type="submission" date="2020-12" db="EMBL/GenBank/DDBJ databases">
        <title>Metabolic potential, ecology and presence of endohyphal bacteria is reflected in genomic diversity of Mucoromycotina.</title>
        <authorList>
            <person name="Muszewska A."/>
            <person name="Okrasinska A."/>
            <person name="Steczkiewicz K."/>
            <person name="Drgas O."/>
            <person name="Orlowska M."/>
            <person name="Perlinska-Lenart U."/>
            <person name="Aleksandrzak-Piekarczyk T."/>
            <person name="Szatraj K."/>
            <person name="Zielenkiewicz U."/>
            <person name="Pilsyk S."/>
            <person name="Malc E."/>
            <person name="Mieczkowski P."/>
            <person name="Kruszewska J.S."/>
            <person name="Biernat P."/>
            <person name="Pawlowska J."/>
        </authorList>
    </citation>
    <scope>NUCLEOTIDE SEQUENCE</scope>
    <source>
        <strain evidence="9">WA0000067209</strain>
    </source>
</reference>
<feature type="transmembrane region" description="Helical" evidence="7">
    <location>
        <begin position="410"/>
        <end position="431"/>
    </location>
</feature>
<dbReference type="GO" id="GO:0015171">
    <property type="term" value="F:amino acid transmembrane transporter activity"/>
    <property type="evidence" value="ECO:0007669"/>
    <property type="project" value="TreeGrafter"/>
</dbReference>
<evidence type="ECO:0000256" key="4">
    <source>
        <dbReference type="ARBA" id="ARBA00022970"/>
    </source>
</evidence>
<dbReference type="InterPro" id="IPR004841">
    <property type="entry name" value="AA-permease/SLC12A_dom"/>
</dbReference>
<feature type="transmembrane region" description="Helical" evidence="7">
    <location>
        <begin position="516"/>
        <end position="536"/>
    </location>
</feature>
<evidence type="ECO:0000259" key="8">
    <source>
        <dbReference type="Pfam" id="PF00324"/>
    </source>
</evidence>
<dbReference type="InterPro" id="IPR050524">
    <property type="entry name" value="APC_YAT"/>
</dbReference>
<proteinExistence type="predicted"/>
<feature type="transmembrane region" description="Helical" evidence="7">
    <location>
        <begin position="165"/>
        <end position="187"/>
    </location>
</feature>
<feature type="transmembrane region" description="Helical" evidence="7">
    <location>
        <begin position="307"/>
        <end position="326"/>
    </location>
</feature>
<keyword evidence="2" id="KW-0813">Transport</keyword>
<feature type="domain" description="Amino acid permease/ SLC12A" evidence="8">
    <location>
        <begin position="84"/>
        <end position="542"/>
    </location>
</feature>
<name>A0A8H7UEM0_MORIS</name>
<dbReference type="PROSITE" id="PS00218">
    <property type="entry name" value="AMINO_ACID_PERMEASE_1"/>
    <property type="match status" value="1"/>
</dbReference>
<dbReference type="PANTHER" id="PTHR43341:SF1">
    <property type="entry name" value="GENERAL AMINO-ACID PERMEASE GAP1"/>
    <property type="match status" value="1"/>
</dbReference>
<evidence type="ECO:0000256" key="6">
    <source>
        <dbReference type="ARBA" id="ARBA00023136"/>
    </source>
</evidence>
<dbReference type="Proteomes" id="UP000654370">
    <property type="component" value="Unassembled WGS sequence"/>
</dbReference>
<sequence length="578" mass="63166">MENVLNALLFRSLSVDIHSSDIAQMAEHDDIGKRNGYDEFDENIEVGHNEKTEVDLEDGPAAVRTDDVEVQSVHGLKRELKSRHLQMIAVGGTIGTGIFLSSGSSVAQAGPAGALVAYIIVGIMVYFIVTSLGEMAAYLPVPGAFSTFGTRFVDPALGFCLGWNYWLQWAISIPTEVVAAGIIIQFWAPNLQSWIPALVFIVVLVITNLIGVQVYGELEYWFALIKVITCILFIFVGIFVDAGVAGGNKISFTNWTIEGAPFVGGALNVFTTCLLAFFSFGGTEMVSITAGESSNPRKAVPKAVNQVFWRILLFYVLSIFIIGLCIPYDDPSLVDAAYGDLNDAVKIAPFTKVFQMAGFPGADHAINAILLTSVLSAGNSCFYACTRTLMALGREGKAPKILGKCNKRGVPVWALVVTTIFACLAFIADIFGSGNVFTWLINLTGLSALLTWMSISVIHIRFRAAMKAQGRSLKDLPYRAPFFPYGCYIAIILGLVVLVSDIYYAVTTTPFEAVNIIGVLIGLPFFFLFFISWKIFKRSKFVRASEADLDTGRSILIVEEAADEVKQPWWKKILFFLA</sequence>
<dbReference type="OrthoDB" id="3900342at2759"/>
<keyword evidence="10" id="KW-1185">Reference proteome</keyword>
<evidence type="ECO:0000256" key="1">
    <source>
        <dbReference type="ARBA" id="ARBA00004141"/>
    </source>
</evidence>
<feature type="transmembrane region" description="Helical" evidence="7">
    <location>
        <begin position="437"/>
        <end position="462"/>
    </location>
</feature>
<feature type="transmembrane region" description="Helical" evidence="7">
    <location>
        <begin position="220"/>
        <end position="240"/>
    </location>
</feature>
<feature type="transmembrane region" description="Helical" evidence="7">
    <location>
        <begin position="85"/>
        <end position="103"/>
    </location>
</feature>
<protein>
    <recommendedName>
        <fullName evidence="8">Amino acid permease/ SLC12A domain-containing protein</fullName>
    </recommendedName>
</protein>
<keyword evidence="5 7" id="KW-1133">Transmembrane helix</keyword>
<dbReference type="PIRSF" id="PIRSF006060">
    <property type="entry name" value="AA_transporter"/>
    <property type="match status" value="1"/>
</dbReference>
<dbReference type="InterPro" id="IPR004840">
    <property type="entry name" value="Amino_acid_permease_CS"/>
</dbReference>
<evidence type="ECO:0000256" key="2">
    <source>
        <dbReference type="ARBA" id="ARBA00022448"/>
    </source>
</evidence>
<feature type="transmembrane region" description="Helical" evidence="7">
    <location>
        <begin position="482"/>
        <end position="504"/>
    </location>
</feature>
<dbReference type="GO" id="GO:0016020">
    <property type="term" value="C:membrane"/>
    <property type="evidence" value="ECO:0007669"/>
    <property type="project" value="UniProtKB-SubCell"/>
</dbReference>
<comment type="subcellular location">
    <subcellularLocation>
        <location evidence="1">Membrane</location>
        <topology evidence="1">Multi-pass membrane protein</topology>
    </subcellularLocation>
</comment>
<evidence type="ECO:0000256" key="7">
    <source>
        <dbReference type="SAM" id="Phobius"/>
    </source>
</evidence>
<dbReference type="AlphaFoldDB" id="A0A8H7UEM0"/>
<accession>A0A8H7UEM0</accession>
<keyword evidence="4" id="KW-0029">Amino-acid transport</keyword>
<dbReference type="PANTHER" id="PTHR43341">
    <property type="entry name" value="AMINO ACID PERMEASE"/>
    <property type="match status" value="1"/>
</dbReference>
<evidence type="ECO:0000256" key="5">
    <source>
        <dbReference type="ARBA" id="ARBA00022989"/>
    </source>
</evidence>
<keyword evidence="3 7" id="KW-0812">Transmembrane</keyword>
<evidence type="ECO:0000313" key="10">
    <source>
        <dbReference type="Proteomes" id="UP000654370"/>
    </source>
</evidence>
<keyword evidence="6 7" id="KW-0472">Membrane</keyword>
<gene>
    <name evidence="9" type="ORF">INT43_003928</name>
</gene>
<dbReference type="Pfam" id="PF00324">
    <property type="entry name" value="AA_permease"/>
    <property type="match status" value="1"/>
</dbReference>
<evidence type="ECO:0000313" key="9">
    <source>
        <dbReference type="EMBL" id="KAG2180140.1"/>
    </source>
</evidence>